<protein>
    <recommendedName>
        <fullName evidence="6">Transcription antitermination protein NusB</fullName>
    </recommendedName>
    <alternativeName>
        <fullName evidence="6">Antitermination factor NusB</fullName>
    </alternativeName>
</protein>
<evidence type="ECO:0000256" key="6">
    <source>
        <dbReference type="HAMAP-Rule" id="MF_00073"/>
    </source>
</evidence>
<dbReference type="NCBIfam" id="TIGR01951">
    <property type="entry name" value="nusB"/>
    <property type="match status" value="1"/>
</dbReference>
<evidence type="ECO:0000256" key="4">
    <source>
        <dbReference type="ARBA" id="ARBA00023015"/>
    </source>
</evidence>
<dbReference type="GO" id="GO:0003723">
    <property type="term" value="F:RNA binding"/>
    <property type="evidence" value="ECO:0007669"/>
    <property type="project" value="UniProtKB-UniRule"/>
</dbReference>
<reference evidence="8" key="1">
    <citation type="journal article" date="2014" name="Int. J. Syst. Evol. Microbiol.">
        <title>Complete genome sequence of Corynebacterium casei LMG S-19264T (=DSM 44701T), isolated from a smear-ripened cheese.</title>
        <authorList>
            <consortium name="US DOE Joint Genome Institute (JGI-PGF)"/>
            <person name="Walter F."/>
            <person name="Albersmeier A."/>
            <person name="Kalinowski J."/>
            <person name="Ruckert C."/>
        </authorList>
    </citation>
    <scope>NUCLEOTIDE SEQUENCE</scope>
    <source>
        <strain evidence="8">JCM 18487</strain>
    </source>
</reference>
<dbReference type="InterPro" id="IPR006027">
    <property type="entry name" value="NusB_RsmB_TIM44"/>
</dbReference>
<dbReference type="EMBL" id="BMOY01000002">
    <property type="protein sequence ID" value="GGI95886.1"/>
    <property type="molecule type" value="Genomic_DNA"/>
</dbReference>
<dbReference type="CDD" id="cd00619">
    <property type="entry name" value="Terminator_NusB"/>
    <property type="match status" value="1"/>
</dbReference>
<dbReference type="Gene3D" id="1.10.940.10">
    <property type="entry name" value="NusB-like"/>
    <property type="match status" value="1"/>
</dbReference>
<evidence type="ECO:0000256" key="1">
    <source>
        <dbReference type="ARBA" id="ARBA00005952"/>
    </source>
</evidence>
<reference evidence="8" key="2">
    <citation type="submission" date="2020-09" db="EMBL/GenBank/DDBJ databases">
        <authorList>
            <person name="Sun Q."/>
            <person name="Ohkuma M."/>
        </authorList>
    </citation>
    <scope>NUCLEOTIDE SEQUENCE</scope>
    <source>
        <strain evidence="8">JCM 18487</strain>
    </source>
</reference>
<comment type="function">
    <text evidence="6">Involved in transcription antitermination. Required for transcription of ribosomal RNA (rRNA) genes. Binds specifically to the boxA antiterminator sequence of the ribosomal RNA (rrn) operons.</text>
</comment>
<comment type="caution">
    <text evidence="8">The sequence shown here is derived from an EMBL/GenBank/DDBJ whole genome shotgun (WGS) entry which is preliminary data.</text>
</comment>
<evidence type="ECO:0000256" key="2">
    <source>
        <dbReference type="ARBA" id="ARBA00022814"/>
    </source>
</evidence>
<keyword evidence="3 6" id="KW-0694">RNA-binding</keyword>
<proteinExistence type="inferred from homology"/>
<keyword evidence="9" id="KW-1185">Reference proteome</keyword>
<evidence type="ECO:0000256" key="3">
    <source>
        <dbReference type="ARBA" id="ARBA00022884"/>
    </source>
</evidence>
<evidence type="ECO:0000256" key="5">
    <source>
        <dbReference type="ARBA" id="ARBA00023163"/>
    </source>
</evidence>
<dbReference type="HAMAP" id="MF_00073">
    <property type="entry name" value="NusB"/>
    <property type="match status" value="1"/>
</dbReference>
<dbReference type="GO" id="GO:0031564">
    <property type="term" value="P:transcription antitermination"/>
    <property type="evidence" value="ECO:0007669"/>
    <property type="project" value="UniProtKB-KW"/>
</dbReference>
<feature type="domain" description="NusB/RsmB/TIM44" evidence="7">
    <location>
        <begin position="4"/>
        <end position="130"/>
    </location>
</feature>
<dbReference type="GO" id="GO:0005829">
    <property type="term" value="C:cytosol"/>
    <property type="evidence" value="ECO:0007669"/>
    <property type="project" value="TreeGrafter"/>
</dbReference>
<gene>
    <name evidence="6 8" type="primary">nusB</name>
    <name evidence="8" type="ORF">GCM10010885_01970</name>
</gene>
<evidence type="ECO:0000313" key="9">
    <source>
        <dbReference type="Proteomes" id="UP000637695"/>
    </source>
</evidence>
<dbReference type="SUPFAM" id="SSF48013">
    <property type="entry name" value="NusB-like"/>
    <property type="match status" value="1"/>
</dbReference>
<dbReference type="GO" id="GO:0006353">
    <property type="term" value="P:DNA-templated transcription termination"/>
    <property type="evidence" value="ECO:0007669"/>
    <property type="project" value="UniProtKB-UniRule"/>
</dbReference>
<keyword evidence="2 6" id="KW-0889">Transcription antitermination</keyword>
<evidence type="ECO:0000313" key="8">
    <source>
        <dbReference type="EMBL" id="GGI95886.1"/>
    </source>
</evidence>
<keyword evidence="5 6" id="KW-0804">Transcription</keyword>
<evidence type="ECO:0000259" key="7">
    <source>
        <dbReference type="Pfam" id="PF01029"/>
    </source>
</evidence>
<dbReference type="RefSeq" id="WP_188880615.1">
    <property type="nucleotide sequence ID" value="NZ_BMOY01000002.1"/>
</dbReference>
<comment type="similarity">
    <text evidence="1 6">Belongs to the NusB family.</text>
</comment>
<dbReference type="Pfam" id="PF01029">
    <property type="entry name" value="NusB"/>
    <property type="match status" value="1"/>
</dbReference>
<dbReference type="InterPro" id="IPR011605">
    <property type="entry name" value="NusB_fam"/>
</dbReference>
<keyword evidence="4 6" id="KW-0805">Transcription regulation</keyword>
<dbReference type="PANTHER" id="PTHR11078">
    <property type="entry name" value="N UTILIZATION SUBSTANCE PROTEIN B-RELATED"/>
    <property type="match status" value="1"/>
</dbReference>
<dbReference type="AlphaFoldDB" id="A0A917K1A2"/>
<dbReference type="Proteomes" id="UP000637695">
    <property type="component" value="Unassembled WGS sequence"/>
</dbReference>
<name>A0A917K1A2_9BACL</name>
<accession>A0A917K1A2</accession>
<organism evidence="8 9">
    <name type="scientific">Alicyclobacillus cellulosilyticus</name>
    <dbReference type="NCBI Taxonomy" id="1003997"/>
    <lineage>
        <taxon>Bacteria</taxon>
        <taxon>Bacillati</taxon>
        <taxon>Bacillota</taxon>
        <taxon>Bacilli</taxon>
        <taxon>Bacillales</taxon>
        <taxon>Alicyclobacillaceae</taxon>
        <taxon>Alicyclobacillus</taxon>
    </lineage>
</organism>
<dbReference type="PANTHER" id="PTHR11078:SF3">
    <property type="entry name" value="ANTITERMINATION NUSB DOMAIN-CONTAINING PROTEIN"/>
    <property type="match status" value="1"/>
</dbReference>
<sequence length="139" mass="15485">MGRHEARRCALQALYQIDVGRVRPAAAVAHVLAEAEHPKRERDAEYVRTLVEGTAAHREAIDELLAKHVQGWRLDRIAKVDLNVLRLAVYELMYERDVDVATIVDEAVELAKEFGTEASGRFVNGVLARVLPAATAFRA</sequence>
<dbReference type="InterPro" id="IPR035926">
    <property type="entry name" value="NusB-like_sf"/>
</dbReference>